<organism evidence="1 2">
    <name type="scientific">Pseudomonas amygdali pv. lachrymans str. M301315</name>
    <dbReference type="NCBI Taxonomy" id="629260"/>
    <lineage>
        <taxon>Bacteria</taxon>
        <taxon>Pseudomonadati</taxon>
        <taxon>Pseudomonadota</taxon>
        <taxon>Gammaproteobacteria</taxon>
        <taxon>Pseudomonadales</taxon>
        <taxon>Pseudomonadaceae</taxon>
        <taxon>Pseudomonas</taxon>
        <taxon>Pseudomonas amygdali</taxon>
    </lineage>
</organism>
<keyword evidence="1" id="KW-0614">Plasmid</keyword>
<gene>
    <name evidence="1" type="ORF">PLA107_034860</name>
</gene>
<proteinExistence type="predicted"/>
<dbReference type="EMBL" id="CP031226">
    <property type="protein sequence ID" value="AXH60354.1"/>
    <property type="molecule type" value="Genomic_DNA"/>
</dbReference>
<sequence>MKPEIFLKTLTDTWPVLSMIWSRHEGRVFSESDLFRAIRANAGFDQQLPATVANRLVSAGVLTENKRGGRGFLFNNHLTPFIQFILEEQKLGLIAEITANTDTLHAHLDRIRMALLDGKRNDFFAQCCEMEDRFYVLQRLVDQNTKAIYKLVDDAKQADRNLGVAARYAKVIRAWDDYVTPALQMKSPGQPFSLVMTQATREFQNWLEDYTMSVLSADDARAQLESVQFRMLDFREVLDKSVDLMSRNLGPLVNQARINTQISQGAALAFRHLSKSTLSPQVAQQLKLPGRVRATRRADPLILLEFHARLMSADRPDQARTVNLDEATVNRQNRTRSTTVSEMVHWLKAQRPVEDTMLALRTQFPLAEVDNLCQALHVLSHDENLRRYLVTRDDMVSYDFEDLSILMNRRSLTAKPQKKPNPFFVEEVTFIPKKAS</sequence>
<evidence type="ECO:0000313" key="1">
    <source>
        <dbReference type="EMBL" id="AXH60354.1"/>
    </source>
</evidence>
<dbReference type="RefSeq" id="WP_005742501.1">
    <property type="nucleotide sequence ID" value="NZ_CP031226.1"/>
</dbReference>
<protein>
    <submittedName>
        <fullName evidence="1">Uncharacterized protein</fullName>
    </submittedName>
</protein>
<name>A0AAD0VAR4_PSEAV</name>
<dbReference type="Proteomes" id="UP000006426">
    <property type="component" value="Plasmid pmppla107"/>
</dbReference>
<dbReference type="AlphaFoldDB" id="A0AAD0VAR4"/>
<geneLocation type="plasmid" evidence="2">
    <name>pmppla107</name>
</geneLocation>
<accession>A0AAD0VAR4</accession>
<reference evidence="1 2" key="1">
    <citation type="journal article" date="2011" name="PLoS Pathog.">
        <title>Dynamic evolution of pathogenicity revealed by sequencing and comparative genomics of 19 Pseudomonas syringae isolates.</title>
        <authorList>
            <person name="Baltrus D.A."/>
            <person name="Nishimura M.T."/>
            <person name="Romanchuk A."/>
            <person name="Chang J.H."/>
            <person name="Mukhtar M.S."/>
            <person name="Cherkis K."/>
            <person name="Roach J."/>
            <person name="Grant S.R."/>
            <person name="Jones C.D."/>
            <person name="Dangl J.L."/>
        </authorList>
    </citation>
    <scope>NUCLEOTIDE SEQUENCE [LARGE SCALE GENOMIC DNA]</scope>
    <source>
        <strain evidence="1 2">M301315</strain>
    </source>
</reference>
<dbReference type="GeneID" id="39474254"/>
<evidence type="ECO:0000313" key="2">
    <source>
        <dbReference type="Proteomes" id="UP000006426"/>
    </source>
</evidence>